<dbReference type="GO" id="GO:0003723">
    <property type="term" value="F:RNA binding"/>
    <property type="evidence" value="ECO:0007669"/>
    <property type="project" value="InterPro"/>
</dbReference>
<accession>A0A8T2T792</accession>
<dbReference type="Pfam" id="PF01535">
    <property type="entry name" value="PPR"/>
    <property type="match status" value="2"/>
</dbReference>
<dbReference type="Proteomes" id="UP000825935">
    <property type="component" value="Chromosome 15"/>
</dbReference>
<evidence type="ECO:0000256" key="2">
    <source>
        <dbReference type="PROSITE-ProRule" id="PRU00708"/>
    </source>
</evidence>
<dbReference type="InterPro" id="IPR002885">
    <property type="entry name" value="PPR_rpt"/>
</dbReference>
<dbReference type="NCBIfam" id="TIGR00756">
    <property type="entry name" value="PPR"/>
    <property type="match status" value="2"/>
</dbReference>
<dbReference type="EMBL" id="CM035420">
    <property type="protein sequence ID" value="KAH7405602.1"/>
    <property type="molecule type" value="Genomic_DNA"/>
</dbReference>
<evidence type="ECO:0008006" key="5">
    <source>
        <dbReference type="Google" id="ProtNLM"/>
    </source>
</evidence>
<proteinExistence type="predicted"/>
<dbReference type="GO" id="GO:0009451">
    <property type="term" value="P:RNA modification"/>
    <property type="evidence" value="ECO:0007669"/>
    <property type="project" value="InterPro"/>
</dbReference>
<organism evidence="3 4">
    <name type="scientific">Ceratopteris richardii</name>
    <name type="common">Triangle waterfern</name>
    <dbReference type="NCBI Taxonomy" id="49495"/>
    <lineage>
        <taxon>Eukaryota</taxon>
        <taxon>Viridiplantae</taxon>
        <taxon>Streptophyta</taxon>
        <taxon>Embryophyta</taxon>
        <taxon>Tracheophyta</taxon>
        <taxon>Polypodiopsida</taxon>
        <taxon>Polypodiidae</taxon>
        <taxon>Polypodiales</taxon>
        <taxon>Pteridineae</taxon>
        <taxon>Pteridaceae</taxon>
        <taxon>Parkerioideae</taxon>
        <taxon>Ceratopteris</taxon>
    </lineage>
</organism>
<sequence>MNSNACGSSSPILSPPISPSNVVPEEPLGFHNVFALLKVFAQHNLRQEERWLHTLICCLAYDIHIFVSNAVIELYARCHLVLEAKATFDATPFPNQYTWNHLLVAYGQNGLAVEAHRVFQRLPARNVVSWNALIAAYVKNGHPLYALHVFSCMHTEG</sequence>
<reference evidence="3" key="1">
    <citation type="submission" date="2021-08" db="EMBL/GenBank/DDBJ databases">
        <title>WGS assembly of Ceratopteris richardii.</title>
        <authorList>
            <person name="Marchant D.B."/>
            <person name="Chen G."/>
            <person name="Jenkins J."/>
            <person name="Shu S."/>
            <person name="Leebens-Mack J."/>
            <person name="Grimwood J."/>
            <person name="Schmutz J."/>
            <person name="Soltis P."/>
            <person name="Soltis D."/>
            <person name="Chen Z.-H."/>
        </authorList>
    </citation>
    <scope>NUCLEOTIDE SEQUENCE</scope>
    <source>
        <strain evidence="3">Whitten #5841</strain>
        <tissue evidence="3">Leaf</tissue>
    </source>
</reference>
<dbReference type="OrthoDB" id="1436350at2759"/>
<evidence type="ECO:0000256" key="1">
    <source>
        <dbReference type="ARBA" id="ARBA00022737"/>
    </source>
</evidence>
<dbReference type="PANTHER" id="PTHR47926:SF347">
    <property type="entry name" value="PENTATRICOPEPTIDE REPEAT-CONTAINING PROTEIN"/>
    <property type="match status" value="1"/>
</dbReference>
<keyword evidence="4" id="KW-1185">Reference proteome</keyword>
<keyword evidence="1" id="KW-0677">Repeat</keyword>
<dbReference type="Gene3D" id="1.25.40.10">
    <property type="entry name" value="Tetratricopeptide repeat domain"/>
    <property type="match status" value="1"/>
</dbReference>
<feature type="repeat" description="PPR" evidence="2">
    <location>
        <begin position="126"/>
        <end position="157"/>
    </location>
</feature>
<dbReference type="InterPro" id="IPR046960">
    <property type="entry name" value="PPR_At4g14850-like_plant"/>
</dbReference>
<comment type="caution">
    <text evidence="3">The sequence shown here is derived from an EMBL/GenBank/DDBJ whole genome shotgun (WGS) entry which is preliminary data.</text>
</comment>
<name>A0A8T2T792_CERRI</name>
<evidence type="ECO:0000313" key="3">
    <source>
        <dbReference type="EMBL" id="KAH7405602.1"/>
    </source>
</evidence>
<dbReference type="AlphaFoldDB" id="A0A8T2T792"/>
<dbReference type="InterPro" id="IPR011990">
    <property type="entry name" value="TPR-like_helical_dom_sf"/>
</dbReference>
<protein>
    <recommendedName>
        <fullName evidence="5">Pentatricopeptide repeat-containing protein</fullName>
    </recommendedName>
</protein>
<dbReference type="PANTHER" id="PTHR47926">
    <property type="entry name" value="PENTATRICOPEPTIDE REPEAT-CONTAINING PROTEIN"/>
    <property type="match status" value="1"/>
</dbReference>
<evidence type="ECO:0000313" key="4">
    <source>
        <dbReference type="Proteomes" id="UP000825935"/>
    </source>
</evidence>
<feature type="repeat" description="PPR" evidence="2">
    <location>
        <begin position="95"/>
        <end position="125"/>
    </location>
</feature>
<dbReference type="PROSITE" id="PS51375">
    <property type="entry name" value="PPR"/>
    <property type="match status" value="2"/>
</dbReference>
<gene>
    <name evidence="3" type="ORF">KP509_15G077400</name>
</gene>